<dbReference type="SUPFAM" id="SSF69047">
    <property type="entry name" value="Hypothetical protein YjbJ"/>
    <property type="match status" value="1"/>
</dbReference>
<feature type="region of interest" description="Disordered" evidence="1">
    <location>
        <begin position="1"/>
        <end position="57"/>
    </location>
</feature>
<gene>
    <name evidence="2" type="ORF">AB5J53_40765</name>
</gene>
<organism evidence="2">
    <name type="scientific">Streptomyces sp. R41</name>
    <dbReference type="NCBI Taxonomy" id="3238632"/>
    <lineage>
        <taxon>Bacteria</taxon>
        <taxon>Bacillati</taxon>
        <taxon>Actinomycetota</taxon>
        <taxon>Actinomycetes</taxon>
        <taxon>Kitasatosporales</taxon>
        <taxon>Streptomycetaceae</taxon>
        <taxon>Streptomyces</taxon>
    </lineage>
</organism>
<protein>
    <submittedName>
        <fullName evidence="2">CsbD family protein</fullName>
    </submittedName>
</protein>
<dbReference type="AlphaFoldDB" id="A0AB39RSX4"/>
<evidence type="ECO:0000256" key="1">
    <source>
        <dbReference type="SAM" id="MobiDB-lite"/>
    </source>
</evidence>
<feature type="compositionally biased region" description="Polar residues" evidence="1">
    <location>
        <begin position="37"/>
        <end position="49"/>
    </location>
</feature>
<dbReference type="EMBL" id="CP163443">
    <property type="protein sequence ID" value="XDQ57558.1"/>
    <property type="molecule type" value="Genomic_DNA"/>
</dbReference>
<proteinExistence type="predicted"/>
<accession>A0AB39RSX4</accession>
<sequence length="57" mass="6367">MSVGQTIKHKTQALRGLVTERIGRTTRNRRLQRSGRTDQVSGNLKQSGDNAKDGFKL</sequence>
<name>A0AB39RSX4_9ACTN</name>
<dbReference type="InterPro" id="IPR036629">
    <property type="entry name" value="YjbJ_sf"/>
</dbReference>
<dbReference type="RefSeq" id="WP_369250619.1">
    <property type="nucleotide sequence ID" value="NZ_CP163443.1"/>
</dbReference>
<feature type="compositionally biased region" description="Basic residues" evidence="1">
    <location>
        <begin position="24"/>
        <end position="33"/>
    </location>
</feature>
<evidence type="ECO:0000313" key="2">
    <source>
        <dbReference type="EMBL" id="XDQ57558.1"/>
    </source>
</evidence>
<reference evidence="2" key="1">
    <citation type="submission" date="2024-07" db="EMBL/GenBank/DDBJ databases">
        <authorList>
            <person name="Yu S.T."/>
        </authorList>
    </citation>
    <scope>NUCLEOTIDE SEQUENCE</scope>
    <source>
        <strain evidence="2">R41</strain>
    </source>
</reference>